<keyword evidence="2" id="KW-1185">Reference proteome</keyword>
<evidence type="ECO:0000313" key="1">
    <source>
        <dbReference type="EnsemblPlants" id="AVESA.00010b.r2.4AG0590980.1.CDS"/>
    </source>
</evidence>
<sequence>MALRDATGVPIFMACRYLLNCTEPLEAELQACVEVSNAAAPSASPFSPFPSAPSAYILATQIHAATQPNPTLPSIGSSKKPRKQTRHRSEQYTKKPPVAQQSRAETGEGIISFPSSMEASKFSFGLDTPPAFKFDPTDADIVAHYLLPRALDLPNPYGRAIIEGDPASAPPWEILERCGKVAHAFFFGPPTDPSKNGGRKNRRVGGGGVWQGQKGGEKTVTLLRPGGGEVDIRYKRYDLSFCLAKRGRATGYVMHEYEILSPPLPGTVLTRIKAPNSVKKQHVPDPEQPGPSHEYDAAAMTGNGEEGFGGAKDGGALYGGGMVKNAGYYGNPLQNYLPLVKHDNKNCVSIQDQPGASYHYEAAAMNGEGFTGAQAHDSCGGGMVDTSGAYYDPSGYVPECGGEYSNYYGEYQQWRYQQDTSNQYQAGDDNVKCAGGEQQARAFCGNSDNGSVLGTETSAHSTISLCGEYQQWQYQQDPSSQYQAGDDAVMPTGGGEQQAGALCGNSDDNGSVVVTETCAQSTISLCGDGEEECDVASFYKLFFVDDDGLKSEQNGAGDPANELVI</sequence>
<dbReference type="Proteomes" id="UP001732700">
    <property type="component" value="Chromosome 4A"/>
</dbReference>
<evidence type="ECO:0000313" key="2">
    <source>
        <dbReference type="Proteomes" id="UP001732700"/>
    </source>
</evidence>
<reference evidence="1" key="1">
    <citation type="submission" date="2021-05" db="EMBL/GenBank/DDBJ databases">
        <authorList>
            <person name="Scholz U."/>
            <person name="Mascher M."/>
            <person name="Fiebig A."/>
        </authorList>
    </citation>
    <scope>NUCLEOTIDE SEQUENCE [LARGE SCALE GENOMIC DNA]</scope>
</reference>
<proteinExistence type="predicted"/>
<reference evidence="1" key="2">
    <citation type="submission" date="2025-09" db="UniProtKB">
        <authorList>
            <consortium name="EnsemblPlants"/>
        </authorList>
    </citation>
    <scope>IDENTIFICATION</scope>
</reference>
<accession>A0ACD5WB53</accession>
<name>A0ACD5WB53_AVESA</name>
<organism evidence="1 2">
    <name type="scientific">Avena sativa</name>
    <name type="common">Oat</name>
    <dbReference type="NCBI Taxonomy" id="4498"/>
    <lineage>
        <taxon>Eukaryota</taxon>
        <taxon>Viridiplantae</taxon>
        <taxon>Streptophyta</taxon>
        <taxon>Embryophyta</taxon>
        <taxon>Tracheophyta</taxon>
        <taxon>Spermatophyta</taxon>
        <taxon>Magnoliopsida</taxon>
        <taxon>Liliopsida</taxon>
        <taxon>Poales</taxon>
        <taxon>Poaceae</taxon>
        <taxon>BOP clade</taxon>
        <taxon>Pooideae</taxon>
        <taxon>Poodae</taxon>
        <taxon>Poeae</taxon>
        <taxon>Poeae Chloroplast Group 1 (Aveneae type)</taxon>
        <taxon>Aveninae</taxon>
        <taxon>Avena</taxon>
    </lineage>
</organism>
<dbReference type="EnsemblPlants" id="AVESA.00010b.r2.4AG0590980.1">
    <property type="protein sequence ID" value="AVESA.00010b.r2.4AG0590980.1.CDS"/>
    <property type="gene ID" value="AVESA.00010b.r2.4AG0590980"/>
</dbReference>
<protein>
    <submittedName>
        <fullName evidence="1">Uncharacterized protein</fullName>
    </submittedName>
</protein>